<evidence type="ECO:0000313" key="1">
    <source>
        <dbReference type="EMBL" id="RRT63437.1"/>
    </source>
</evidence>
<organism evidence="1 2">
    <name type="scientific">Ensete ventricosum</name>
    <name type="common">Abyssinian banana</name>
    <name type="synonym">Musa ensete</name>
    <dbReference type="NCBI Taxonomy" id="4639"/>
    <lineage>
        <taxon>Eukaryota</taxon>
        <taxon>Viridiplantae</taxon>
        <taxon>Streptophyta</taxon>
        <taxon>Embryophyta</taxon>
        <taxon>Tracheophyta</taxon>
        <taxon>Spermatophyta</taxon>
        <taxon>Magnoliopsida</taxon>
        <taxon>Liliopsida</taxon>
        <taxon>Zingiberales</taxon>
        <taxon>Musaceae</taxon>
        <taxon>Ensete</taxon>
    </lineage>
</organism>
<comment type="caution">
    <text evidence="1">The sequence shown here is derived from an EMBL/GenBank/DDBJ whole genome shotgun (WGS) entry which is preliminary data.</text>
</comment>
<dbReference type="EMBL" id="AMZH03006596">
    <property type="protein sequence ID" value="RRT63437.1"/>
    <property type="molecule type" value="Genomic_DNA"/>
</dbReference>
<protein>
    <submittedName>
        <fullName evidence="1">Uncharacterized protein</fullName>
    </submittedName>
</protein>
<proteinExistence type="predicted"/>
<dbReference type="Proteomes" id="UP000287651">
    <property type="component" value="Unassembled WGS sequence"/>
</dbReference>
<accession>A0A426ZHG9</accession>
<sequence length="63" mass="7521">MYILIPLESTKGFRFLYNSKKNWEEGQPGYSKKKIPCSCVPSPTFVFYLSRRITWMIPLIRFI</sequence>
<reference evidence="1 2" key="1">
    <citation type="journal article" date="2014" name="Agronomy (Basel)">
        <title>A Draft Genome Sequence for Ensete ventricosum, the Drought-Tolerant Tree Against Hunger.</title>
        <authorList>
            <person name="Harrison J."/>
            <person name="Moore K.A."/>
            <person name="Paszkiewicz K."/>
            <person name="Jones T."/>
            <person name="Grant M."/>
            <person name="Ambacheew D."/>
            <person name="Muzemil S."/>
            <person name="Studholme D.J."/>
        </authorList>
    </citation>
    <scope>NUCLEOTIDE SEQUENCE [LARGE SCALE GENOMIC DNA]</scope>
</reference>
<dbReference type="AlphaFoldDB" id="A0A426ZHG9"/>
<evidence type="ECO:0000313" key="2">
    <source>
        <dbReference type="Proteomes" id="UP000287651"/>
    </source>
</evidence>
<gene>
    <name evidence="1" type="ORF">B296_00042714</name>
</gene>
<name>A0A426ZHG9_ENSVE</name>